<comment type="function">
    <text evidence="2">Responsible for synthesis of pseudouridine from uracil at positions 955, 2504 and 2580 in 23S ribosomal RNA.</text>
</comment>
<dbReference type="GO" id="GO:0003723">
    <property type="term" value="F:RNA binding"/>
    <property type="evidence" value="ECO:0007669"/>
    <property type="project" value="UniProtKB-KW"/>
</dbReference>
<organism evidence="12">
    <name type="scientific">Candidatus Kentrum sp. SD</name>
    <dbReference type="NCBI Taxonomy" id="2126332"/>
    <lineage>
        <taxon>Bacteria</taxon>
        <taxon>Pseudomonadati</taxon>
        <taxon>Pseudomonadota</taxon>
        <taxon>Gammaproteobacteria</taxon>
        <taxon>Candidatus Kentrum</taxon>
    </lineage>
</organism>
<dbReference type="InterPro" id="IPR006224">
    <property type="entry name" value="PsdUridine_synth_RluA-like_CS"/>
</dbReference>
<evidence type="ECO:0000256" key="4">
    <source>
        <dbReference type="ARBA" id="ARBA00022552"/>
    </source>
</evidence>
<dbReference type="InterPro" id="IPR020103">
    <property type="entry name" value="PsdUridine_synth_cat_dom_sf"/>
</dbReference>
<dbReference type="GO" id="GO:0160141">
    <property type="term" value="F:23S rRNA pseudouridine(955/2504/2580) synthase activity"/>
    <property type="evidence" value="ECO:0007669"/>
    <property type="project" value="UniProtKB-EC"/>
</dbReference>
<dbReference type="SUPFAM" id="SSF55174">
    <property type="entry name" value="Alpha-L RNA-binding motif"/>
    <property type="match status" value="1"/>
</dbReference>
<dbReference type="NCBIfam" id="TIGR00005">
    <property type="entry name" value="rluA_subfam"/>
    <property type="match status" value="1"/>
</dbReference>
<dbReference type="InterPro" id="IPR036986">
    <property type="entry name" value="S4_RNA-bd_sf"/>
</dbReference>
<protein>
    <recommendedName>
        <fullName evidence="9">Pseudouridine synthase</fullName>
        <ecNumber evidence="9">5.4.99.-</ecNumber>
    </recommendedName>
</protein>
<dbReference type="Gene3D" id="3.30.2350.10">
    <property type="entry name" value="Pseudouridine synthase"/>
    <property type="match status" value="1"/>
</dbReference>
<evidence type="ECO:0000256" key="2">
    <source>
        <dbReference type="ARBA" id="ARBA00002876"/>
    </source>
</evidence>
<evidence type="ECO:0000256" key="7">
    <source>
        <dbReference type="PIRSR" id="PIRSR606225-1"/>
    </source>
</evidence>
<name>A0A450YJM1_9GAMM</name>
<evidence type="ECO:0000256" key="9">
    <source>
        <dbReference type="RuleBase" id="RU362028"/>
    </source>
</evidence>
<dbReference type="GO" id="GO:0000455">
    <property type="term" value="P:enzyme-directed rRNA pseudouridine synthesis"/>
    <property type="evidence" value="ECO:0007669"/>
    <property type="project" value="UniProtKB-ARBA"/>
</dbReference>
<dbReference type="AlphaFoldDB" id="A0A450YJM1"/>
<accession>A0A450YJM1</accession>
<feature type="domain" description="Pseudouridine synthase RsuA/RluA-like" evidence="10">
    <location>
        <begin position="105"/>
        <end position="253"/>
    </location>
</feature>
<comment type="similarity">
    <text evidence="3 9">Belongs to the pseudouridine synthase RluA family.</text>
</comment>
<dbReference type="InterPro" id="IPR002942">
    <property type="entry name" value="S4_RNA-bd"/>
</dbReference>
<proteinExistence type="inferred from homology"/>
<dbReference type="PANTHER" id="PTHR21600">
    <property type="entry name" value="MITOCHONDRIAL RNA PSEUDOURIDINE SYNTHASE"/>
    <property type="match status" value="1"/>
</dbReference>
<dbReference type="PROSITE" id="PS01129">
    <property type="entry name" value="PSI_RLU"/>
    <property type="match status" value="1"/>
</dbReference>
<evidence type="ECO:0000256" key="5">
    <source>
        <dbReference type="ARBA" id="ARBA00022884"/>
    </source>
</evidence>
<feature type="active site" evidence="7">
    <location>
        <position position="147"/>
    </location>
</feature>
<dbReference type="EMBL" id="CAADFR010000101">
    <property type="protein sequence ID" value="VFK41730.1"/>
    <property type="molecule type" value="Genomic_DNA"/>
</dbReference>
<evidence type="ECO:0000313" key="12">
    <source>
        <dbReference type="EMBL" id="VFK41730.1"/>
    </source>
</evidence>
<reference evidence="12" key="1">
    <citation type="submission" date="2019-02" db="EMBL/GenBank/DDBJ databases">
        <authorList>
            <person name="Gruber-Vodicka R. H."/>
            <person name="Seah K. B. B."/>
        </authorList>
    </citation>
    <scope>NUCLEOTIDE SEQUENCE</scope>
    <source>
        <strain evidence="13">BECK_S1320</strain>
        <strain evidence="12">BECK_S1321</strain>
    </source>
</reference>
<gene>
    <name evidence="13" type="ORF">BECKSD772E_GA0070983_12151</name>
    <name evidence="12" type="ORF">BECKSD772F_GA0070984_11017</name>
</gene>
<evidence type="ECO:0000256" key="1">
    <source>
        <dbReference type="ARBA" id="ARBA00000381"/>
    </source>
</evidence>
<dbReference type="InterPro" id="IPR006225">
    <property type="entry name" value="PsdUridine_synth_RluC/D"/>
</dbReference>
<dbReference type="EMBL" id="CAADFU010000215">
    <property type="protein sequence ID" value="VFK49688.1"/>
    <property type="molecule type" value="Genomic_DNA"/>
</dbReference>
<comment type="catalytic activity">
    <reaction evidence="1">
        <text>uridine(955/2504/2580) in 23S rRNA = pseudouridine(955/2504/2580) in 23S rRNA</text>
        <dbReference type="Rhea" id="RHEA:42528"/>
        <dbReference type="Rhea" id="RHEA-COMP:10099"/>
        <dbReference type="Rhea" id="RHEA-COMP:10100"/>
        <dbReference type="ChEBI" id="CHEBI:65314"/>
        <dbReference type="ChEBI" id="CHEBI:65315"/>
        <dbReference type="EC" id="5.4.99.24"/>
    </reaction>
</comment>
<dbReference type="SUPFAM" id="SSF55120">
    <property type="entry name" value="Pseudouridine synthase"/>
    <property type="match status" value="1"/>
</dbReference>
<dbReference type="EC" id="5.4.99.-" evidence="9"/>
<evidence type="ECO:0000256" key="6">
    <source>
        <dbReference type="ARBA" id="ARBA00023235"/>
    </source>
</evidence>
<keyword evidence="6 9" id="KW-0413">Isomerase</keyword>
<feature type="domain" description="RNA-binding S4" evidence="11">
    <location>
        <begin position="26"/>
        <end position="70"/>
    </location>
</feature>
<dbReference type="Gene3D" id="3.10.290.10">
    <property type="entry name" value="RNA-binding S4 domain"/>
    <property type="match status" value="1"/>
</dbReference>
<evidence type="ECO:0000259" key="11">
    <source>
        <dbReference type="Pfam" id="PF01479"/>
    </source>
</evidence>
<keyword evidence="4" id="KW-0698">rRNA processing</keyword>
<dbReference type="PANTHER" id="PTHR21600:SF92">
    <property type="entry name" value="RIBOSOMAL LARGE SUBUNIT PSEUDOURIDINE SYNTHASE C"/>
    <property type="match status" value="1"/>
</dbReference>
<dbReference type="Pfam" id="PF01479">
    <property type="entry name" value="S4"/>
    <property type="match status" value="1"/>
</dbReference>
<evidence type="ECO:0000256" key="8">
    <source>
        <dbReference type="PROSITE-ProRule" id="PRU00182"/>
    </source>
</evidence>
<evidence type="ECO:0000259" key="10">
    <source>
        <dbReference type="Pfam" id="PF00849"/>
    </source>
</evidence>
<dbReference type="PROSITE" id="PS50889">
    <property type="entry name" value="S4"/>
    <property type="match status" value="1"/>
</dbReference>
<evidence type="ECO:0000313" key="13">
    <source>
        <dbReference type="EMBL" id="VFK49688.1"/>
    </source>
</evidence>
<dbReference type="Pfam" id="PF00849">
    <property type="entry name" value="PseudoU_synth_2"/>
    <property type="match status" value="1"/>
</dbReference>
<evidence type="ECO:0000256" key="3">
    <source>
        <dbReference type="ARBA" id="ARBA00010876"/>
    </source>
</evidence>
<dbReference type="InterPro" id="IPR006145">
    <property type="entry name" value="PsdUridine_synth_RsuA/RluA"/>
</dbReference>
<sequence>MKTEIPDAGSPSVQHVRIDERHAGQRMDNFLIGHLKGVPRAHVYRILRRGEVRVNKGRVRPDYRLRMGDVARIPPVRRRGETPTDTSPGVLALIENAILFEDAGLLLLNKPSGMAVHGGSGQRYGVIEALRALRPDAPYLELVHRLDRETSGCLIIAKKRSALRALHEGLRQHWLDKRYLLLAGGKWRGGERKVEMELRKNILRSGERIVRQDPTGKPSVTWLRPLAVLGEASLLEARTITGRTHQIRVHAAALGHPVAGDDKYGDRETNRKMHRLGLRRLFLHAASLKFHAERYGFSATAPLPRELTRVLTTLGIAYPNPTKPGPEGFVSTKS</sequence>
<keyword evidence="5 8" id="KW-0694">RNA-binding</keyword>
<comment type="catalytic activity">
    <reaction evidence="9">
        <text>a uridine in RNA = a pseudouridine in RNA</text>
        <dbReference type="Rhea" id="RHEA:48348"/>
        <dbReference type="Rhea" id="RHEA-COMP:12068"/>
        <dbReference type="Rhea" id="RHEA-COMP:12069"/>
        <dbReference type="ChEBI" id="CHEBI:65314"/>
        <dbReference type="ChEBI" id="CHEBI:65315"/>
    </reaction>
</comment>
<dbReference type="InterPro" id="IPR050188">
    <property type="entry name" value="RluA_PseudoU_synthase"/>
</dbReference>
<dbReference type="CDD" id="cd02869">
    <property type="entry name" value="PseudoU_synth_RluA_like"/>
    <property type="match status" value="1"/>
</dbReference>